<dbReference type="EMBL" id="NMTR01000021">
    <property type="protein sequence ID" value="PDX60578.1"/>
    <property type="molecule type" value="Genomic_DNA"/>
</dbReference>
<gene>
    <name evidence="1" type="ORF">CGS49_11375</name>
</gene>
<evidence type="ECO:0000313" key="2">
    <source>
        <dbReference type="Proteomes" id="UP000220959"/>
    </source>
</evidence>
<keyword evidence="2" id="KW-1185">Reference proteome</keyword>
<organism evidence="1 2">
    <name type="scientific">Faecalibacterium langellae</name>
    <dbReference type="NCBI Taxonomy" id="3435293"/>
    <lineage>
        <taxon>Bacteria</taxon>
        <taxon>Bacillati</taxon>
        <taxon>Bacillota</taxon>
        <taxon>Clostridia</taxon>
        <taxon>Eubacteriales</taxon>
        <taxon>Oscillospiraceae</taxon>
        <taxon>Faecalibacterium</taxon>
    </lineage>
</organism>
<proteinExistence type="predicted"/>
<accession>A0ACC9CXY2</accession>
<name>A0ACC9CXY2_9FIRM</name>
<protein>
    <submittedName>
        <fullName evidence="1">Uncharacterized protein</fullName>
    </submittedName>
</protein>
<comment type="caution">
    <text evidence="1">The sequence shown here is derived from an EMBL/GenBank/DDBJ whole genome shotgun (WGS) entry which is preliminary data.</text>
</comment>
<dbReference type="Proteomes" id="UP000220959">
    <property type="component" value="Unassembled WGS sequence"/>
</dbReference>
<evidence type="ECO:0000313" key="1">
    <source>
        <dbReference type="EMBL" id="PDX60578.1"/>
    </source>
</evidence>
<reference evidence="1 2" key="1">
    <citation type="journal article" date="2017" name="Front. Microbiol.">
        <title>New Insights into the Diversity of the Genus Faecalibacterium.</title>
        <authorList>
            <person name="Benevides L."/>
            <person name="Burman S."/>
            <person name="Martin R."/>
            <person name="Robert V."/>
            <person name="Thomas M."/>
            <person name="Miquel S."/>
            <person name="Chain F."/>
            <person name="Sokol H."/>
            <person name="Bermudez-Humaran L.G."/>
            <person name="Morrison M."/>
            <person name="Langella P."/>
            <person name="Azevedo V.A."/>
            <person name="Chatel J.M."/>
            <person name="Soares S."/>
        </authorList>
    </citation>
    <scope>NUCLEOTIDE SEQUENCE [LARGE SCALE GENOMIC DNA]</scope>
    <source>
        <strain evidence="2">CNCM I-4541</strain>
    </source>
</reference>
<sequence length="73" mass="7951">MTLEEAMKYRGETVRSLAKATETAPSCVKRWVQPGGLERLSAVRLQQIARALDGGVLVTEDGCEVELYGGKAR</sequence>